<dbReference type="SUPFAM" id="SSF143081">
    <property type="entry name" value="BB1717-like"/>
    <property type="match status" value="1"/>
</dbReference>
<comment type="caution">
    <text evidence="9">The sequence shown here is derived from an EMBL/GenBank/DDBJ whole genome shotgun (WGS) entry which is preliminary data.</text>
</comment>
<proteinExistence type="inferred from homology"/>
<gene>
    <name evidence="9" type="ORF">G9U52_36785</name>
</gene>
<dbReference type="EMBL" id="JAAOIW010000030">
    <property type="protein sequence ID" value="NHN35280.1"/>
    <property type="molecule type" value="Genomic_DNA"/>
</dbReference>
<evidence type="ECO:0000256" key="4">
    <source>
        <dbReference type="ARBA" id="ARBA00022801"/>
    </source>
</evidence>
<keyword evidence="6" id="KW-0238">DNA-binding</keyword>
<dbReference type="PANTHER" id="PTHR13604:SF0">
    <property type="entry name" value="ABASIC SITE PROCESSING PROTEIN HMCES"/>
    <property type="match status" value="1"/>
</dbReference>
<dbReference type="Pfam" id="PF02586">
    <property type="entry name" value="SRAP"/>
    <property type="match status" value="1"/>
</dbReference>
<reference evidence="9" key="1">
    <citation type="submission" date="2020-03" db="EMBL/GenBank/DDBJ databases">
        <title>Draft sequencing of Paenibacilllus sp. S3N08.</title>
        <authorList>
            <person name="Kim D.-U."/>
        </authorList>
    </citation>
    <scope>NUCLEOTIDE SEQUENCE</scope>
    <source>
        <strain evidence="9">S3N08</strain>
    </source>
</reference>
<accession>A0ABX0JMB2</accession>
<keyword evidence="3" id="KW-0227">DNA damage</keyword>
<dbReference type="InterPro" id="IPR036590">
    <property type="entry name" value="SRAP-like"/>
</dbReference>
<evidence type="ECO:0000313" key="9">
    <source>
        <dbReference type="EMBL" id="NHN35280.1"/>
    </source>
</evidence>
<evidence type="ECO:0000256" key="8">
    <source>
        <dbReference type="RuleBase" id="RU364100"/>
    </source>
</evidence>
<evidence type="ECO:0000256" key="2">
    <source>
        <dbReference type="ARBA" id="ARBA00022670"/>
    </source>
</evidence>
<organism evidence="9 10">
    <name type="scientific">Paenibacillus agricola</name>
    <dbReference type="NCBI Taxonomy" id="2716264"/>
    <lineage>
        <taxon>Bacteria</taxon>
        <taxon>Bacillati</taxon>
        <taxon>Bacillota</taxon>
        <taxon>Bacilli</taxon>
        <taxon>Bacillales</taxon>
        <taxon>Paenibacillaceae</taxon>
        <taxon>Paenibacillus</taxon>
    </lineage>
</organism>
<dbReference type="Proteomes" id="UP001165962">
    <property type="component" value="Unassembled WGS sequence"/>
</dbReference>
<evidence type="ECO:0000256" key="5">
    <source>
        <dbReference type="ARBA" id="ARBA00023124"/>
    </source>
</evidence>
<keyword evidence="7" id="KW-0456">Lyase</keyword>
<keyword evidence="2 8" id="KW-0645">Protease</keyword>
<protein>
    <recommendedName>
        <fullName evidence="8">Abasic site processing protein</fullName>
        <ecNumber evidence="8">3.4.-.-</ecNumber>
    </recommendedName>
</protein>
<evidence type="ECO:0000256" key="7">
    <source>
        <dbReference type="ARBA" id="ARBA00023239"/>
    </source>
</evidence>
<name>A0ABX0JMB2_9BACL</name>
<comment type="similarity">
    <text evidence="1 8">Belongs to the SOS response-associated peptidase family.</text>
</comment>
<dbReference type="Gene3D" id="3.90.1680.10">
    <property type="entry name" value="SOS response associated peptidase-like"/>
    <property type="match status" value="1"/>
</dbReference>
<keyword evidence="4 8" id="KW-0378">Hydrolase</keyword>
<evidence type="ECO:0000313" key="10">
    <source>
        <dbReference type="Proteomes" id="UP001165962"/>
    </source>
</evidence>
<dbReference type="EC" id="3.4.-.-" evidence="8"/>
<keyword evidence="5" id="KW-0190">Covalent protein-DNA linkage</keyword>
<keyword evidence="10" id="KW-1185">Reference proteome</keyword>
<sequence>MCGRYTITVTEEELMLRFMLERGTPFYEPRYNIAPSQMVPAIINDGKQNKLGQLRWGFIPSWADDPKIGYKMINARVETVASKPAYRASFKSKRCIIPADGFYEWKVMKDGKQPMRILLKNGELFGMAGLYDTWESPEGKKISSCTIITTGPNKTMEGIHDRMPIILRTQDEATWLDRSIQDVRLLQELLEKPYPDSEMRVYPVRKEVGNVKNDSIENIKEVS</sequence>
<dbReference type="PANTHER" id="PTHR13604">
    <property type="entry name" value="DC12-RELATED"/>
    <property type="match status" value="1"/>
</dbReference>
<dbReference type="InterPro" id="IPR003738">
    <property type="entry name" value="SRAP"/>
</dbReference>
<dbReference type="RefSeq" id="WP_166157816.1">
    <property type="nucleotide sequence ID" value="NZ_JAAOIW010000030.1"/>
</dbReference>
<evidence type="ECO:0000256" key="1">
    <source>
        <dbReference type="ARBA" id="ARBA00008136"/>
    </source>
</evidence>
<evidence type="ECO:0000256" key="3">
    <source>
        <dbReference type="ARBA" id="ARBA00022763"/>
    </source>
</evidence>
<evidence type="ECO:0000256" key="6">
    <source>
        <dbReference type="ARBA" id="ARBA00023125"/>
    </source>
</evidence>